<reference evidence="6" key="1">
    <citation type="journal article" date="2014" name="Int. J. Syst. Evol. Microbiol.">
        <title>Complete genome sequence of Corynebacterium casei LMG S-19264T (=DSM 44701T), isolated from a smear-ripened cheese.</title>
        <authorList>
            <consortium name="US DOE Joint Genome Institute (JGI-PGF)"/>
            <person name="Walter F."/>
            <person name="Albersmeier A."/>
            <person name="Kalinowski J."/>
            <person name="Ruckert C."/>
        </authorList>
    </citation>
    <scope>NUCLEOTIDE SEQUENCE</scope>
    <source>
        <strain evidence="6">CGMCC 1.15254</strain>
    </source>
</reference>
<name>A0A917BTH7_9PROT</name>
<dbReference type="GO" id="GO:0005509">
    <property type="term" value="F:calcium ion binding"/>
    <property type="evidence" value="ECO:0007669"/>
    <property type="project" value="InterPro"/>
</dbReference>
<organism evidence="6 7">
    <name type="scientific">Terasakiella brassicae</name>
    <dbReference type="NCBI Taxonomy" id="1634917"/>
    <lineage>
        <taxon>Bacteria</taxon>
        <taxon>Pseudomonadati</taxon>
        <taxon>Pseudomonadota</taxon>
        <taxon>Alphaproteobacteria</taxon>
        <taxon>Rhodospirillales</taxon>
        <taxon>Terasakiellaceae</taxon>
        <taxon>Terasakiella</taxon>
    </lineage>
</organism>
<dbReference type="Pfam" id="PF04773">
    <property type="entry name" value="FecR"/>
    <property type="match status" value="1"/>
</dbReference>
<dbReference type="InterPro" id="IPR011049">
    <property type="entry name" value="Serralysin-like_metalloprot_C"/>
</dbReference>
<reference evidence="6" key="2">
    <citation type="submission" date="2020-09" db="EMBL/GenBank/DDBJ databases">
        <authorList>
            <person name="Sun Q."/>
            <person name="Zhou Y."/>
        </authorList>
    </citation>
    <scope>NUCLEOTIDE SEQUENCE</scope>
    <source>
        <strain evidence="6">CGMCC 1.15254</strain>
    </source>
</reference>
<feature type="compositionally biased region" description="Gly residues" evidence="4">
    <location>
        <begin position="549"/>
        <end position="558"/>
    </location>
</feature>
<keyword evidence="3" id="KW-0175">Coiled coil</keyword>
<dbReference type="InterPro" id="IPR006860">
    <property type="entry name" value="FecR"/>
</dbReference>
<evidence type="ECO:0000313" key="6">
    <source>
        <dbReference type="EMBL" id="GGF58165.1"/>
    </source>
</evidence>
<dbReference type="EMBL" id="BMHV01000005">
    <property type="protein sequence ID" value="GGF58165.1"/>
    <property type="molecule type" value="Genomic_DNA"/>
</dbReference>
<dbReference type="InterPro" id="IPR018511">
    <property type="entry name" value="Hemolysin-typ_Ca-bd_CS"/>
</dbReference>
<accession>A0A917BTH7</accession>
<dbReference type="Pfam" id="PF00353">
    <property type="entry name" value="HemolysinCabind"/>
    <property type="match status" value="4"/>
</dbReference>
<comment type="caution">
    <text evidence="6">The sequence shown here is derived from an EMBL/GenBank/DDBJ whole genome shotgun (WGS) entry which is preliminary data.</text>
</comment>
<dbReference type="Proteomes" id="UP000632498">
    <property type="component" value="Unassembled WGS sequence"/>
</dbReference>
<comment type="subcellular location">
    <subcellularLocation>
        <location evidence="1">Secreted</location>
    </subcellularLocation>
</comment>
<dbReference type="InterPro" id="IPR050557">
    <property type="entry name" value="RTX_toxin/Mannuronan_C5-epim"/>
</dbReference>
<dbReference type="PANTHER" id="PTHR38340:SF1">
    <property type="entry name" value="S-LAYER PROTEIN"/>
    <property type="match status" value="1"/>
</dbReference>
<gene>
    <name evidence="6" type="ORF">GCM10011332_09640</name>
</gene>
<evidence type="ECO:0000256" key="1">
    <source>
        <dbReference type="ARBA" id="ARBA00004613"/>
    </source>
</evidence>
<dbReference type="RefSeq" id="WP_188662243.1">
    <property type="nucleotide sequence ID" value="NZ_BMHV01000005.1"/>
</dbReference>
<feature type="region of interest" description="Disordered" evidence="4">
    <location>
        <begin position="549"/>
        <end position="596"/>
    </location>
</feature>
<dbReference type="PRINTS" id="PR00313">
    <property type="entry name" value="CABNDNGRPT"/>
</dbReference>
<feature type="coiled-coil region" evidence="3">
    <location>
        <begin position="292"/>
        <end position="398"/>
    </location>
</feature>
<dbReference type="InterPro" id="IPR001343">
    <property type="entry name" value="Hemolysn_Ca-bd"/>
</dbReference>
<evidence type="ECO:0000256" key="2">
    <source>
        <dbReference type="ARBA" id="ARBA00022525"/>
    </source>
</evidence>
<dbReference type="PROSITE" id="PS00330">
    <property type="entry name" value="HEMOLYSIN_CALCIUM"/>
    <property type="match status" value="3"/>
</dbReference>
<evidence type="ECO:0000256" key="4">
    <source>
        <dbReference type="SAM" id="MobiDB-lite"/>
    </source>
</evidence>
<evidence type="ECO:0000313" key="7">
    <source>
        <dbReference type="Proteomes" id="UP000632498"/>
    </source>
</evidence>
<keyword evidence="2" id="KW-0964">Secreted</keyword>
<sequence length="829" mass="86406">MVYAPSHASDHFEFVVNAAQTNDIKLPDTFTIGSNGYQQAGNDLILTNQNGQHGLVQDYFIHQPDALISQTGTLGFQMVQTLSGPLAPGQYAQVTAPAGLSESIGQIETLEGSVSAVRADGIAITLKVGDPVFQGDVIRTSDKANVGITFKDESAFSLDENGEMILDEMVYDPDSGEGSFSTSLVSGVFSFVSGQIAKTNPDAMTLNTPVATIGIRGTQGVLQQNRGGELKAALLEEPGGFIGELILTNSVGSITLNQPNQYSAVLSFNTAPGQSVTLNLAQITGSFGTTSIRILNNTRRAASQRKADQKKEEAEALAAEAEALEQQAAELEGAEAEALLAQAAAIAAAAEAAATEAAQAEAQLENIIEAGLAFESAISEIQQSLEQLTQELQNIFTNTNDAGEDETGVSDILKNIQTNVAKLSTTIEQVVASEIQAQTEIAQQEIEEKVKDAIKDIDNTIGGSKSNDYIEGSSLNDGIVGLAGDDTIYGYDGNDVISGGSGQDTVYGGDGDDFIHGDIPTGNSFKDILSFLGDDSGYDNDVIEGGAGNDAISGGGGDDWIKGDGDNDTLEGGDGNDTLEGGTGNDTLKGDAGNDILKGGEGNDTLLGGTGDDSLYAGAGKDTLLGEDGNDTFYAHDDASQNTYSGGAGTDTLNLKDDVDVDTNVTLTFQSDSTGAITYKDEGQTTLGNDIFNSVENFILDNKTNTVNFADTFSAGSNGPTLQGGSGQDTLNIQTSTYDFTATGAQNITNFDILNLSSSTNTVDINSTFSSTGISYINGSSTNTLDLNNDWSYYGSANGYTSYVYMDNQQNTFSIAVNDSINVINSAGV</sequence>
<dbReference type="Gene3D" id="2.150.10.10">
    <property type="entry name" value="Serralysin-like metalloprotease, C-terminal"/>
    <property type="match status" value="2"/>
</dbReference>
<evidence type="ECO:0000256" key="3">
    <source>
        <dbReference type="SAM" id="Coils"/>
    </source>
</evidence>
<evidence type="ECO:0000259" key="5">
    <source>
        <dbReference type="Pfam" id="PF04773"/>
    </source>
</evidence>
<dbReference type="SUPFAM" id="SSF51120">
    <property type="entry name" value="beta-Roll"/>
    <property type="match status" value="2"/>
</dbReference>
<proteinExistence type="predicted"/>
<dbReference type="PANTHER" id="PTHR38340">
    <property type="entry name" value="S-LAYER PROTEIN"/>
    <property type="match status" value="1"/>
</dbReference>
<keyword evidence="7" id="KW-1185">Reference proteome</keyword>
<dbReference type="AlphaFoldDB" id="A0A917BTH7"/>
<protein>
    <recommendedName>
        <fullName evidence="5">FecR protein domain-containing protein</fullName>
    </recommendedName>
</protein>
<feature type="domain" description="FecR protein" evidence="5">
    <location>
        <begin position="136"/>
        <end position="233"/>
    </location>
</feature>
<dbReference type="GO" id="GO:0005576">
    <property type="term" value="C:extracellular region"/>
    <property type="evidence" value="ECO:0007669"/>
    <property type="project" value="UniProtKB-SubCell"/>
</dbReference>